<comment type="similarity">
    <text evidence="3 9">Belongs to the SIS family. GmhA subfamily.</text>
</comment>
<dbReference type="OrthoDB" id="9781311at2"/>
<feature type="binding site" evidence="9">
    <location>
        <position position="60"/>
    </location>
    <ligand>
        <name>substrate</name>
    </ligand>
</feature>
<dbReference type="InterPro" id="IPR035461">
    <property type="entry name" value="GmhA/DiaA"/>
</dbReference>
<name>A0A1G9XEJ2_9FIRM</name>
<dbReference type="AlphaFoldDB" id="A0A1G9XEJ2"/>
<dbReference type="STRING" id="349095.SAMN05660299_01817"/>
<dbReference type="InterPro" id="IPR004515">
    <property type="entry name" value="Phosphoheptose_Isoase"/>
</dbReference>
<organism evidence="11 12">
    <name type="scientific">Megasphaera paucivorans</name>
    <dbReference type="NCBI Taxonomy" id="349095"/>
    <lineage>
        <taxon>Bacteria</taxon>
        <taxon>Bacillati</taxon>
        <taxon>Bacillota</taxon>
        <taxon>Negativicutes</taxon>
        <taxon>Veillonellales</taxon>
        <taxon>Veillonellaceae</taxon>
        <taxon>Megasphaera</taxon>
    </lineage>
</organism>
<dbReference type="PANTHER" id="PTHR30390:SF6">
    <property type="entry name" value="DNAA INITIATOR-ASSOCIATING PROTEIN DIAA"/>
    <property type="match status" value="1"/>
</dbReference>
<comment type="subcellular location">
    <subcellularLocation>
        <location evidence="2 9">Cytoplasm</location>
    </subcellularLocation>
</comment>
<protein>
    <recommendedName>
        <fullName evidence="9">Phosphoheptose isomerase</fullName>
        <ecNumber evidence="9">5.3.1.28</ecNumber>
    </recommendedName>
    <alternativeName>
        <fullName evidence="9">Sedoheptulose 7-phosphate isomerase</fullName>
    </alternativeName>
</protein>
<comment type="miscellaneous">
    <text evidence="9">The reaction produces a racemic mixture of D-glycero-alpha-D-manno-heptose 7-phosphate and D-glycero-beta-D-manno-heptose 7-phosphate.</text>
</comment>
<dbReference type="HAMAP" id="MF_00067">
    <property type="entry name" value="GmhA"/>
    <property type="match status" value="1"/>
</dbReference>
<dbReference type="PROSITE" id="PS51464">
    <property type="entry name" value="SIS"/>
    <property type="match status" value="1"/>
</dbReference>
<evidence type="ECO:0000256" key="4">
    <source>
        <dbReference type="ARBA" id="ARBA00022490"/>
    </source>
</evidence>
<dbReference type="GO" id="GO:0005975">
    <property type="term" value="P:carbohydrate metabolic process"/>
    <property type="evidence" value="ECO:0007669"/>
    <property type="project" value="UniProtKB-UniRule"/>
</dbReference>
<evidence type="ECO:0000313" key="12">
    <source>
        <dbReference type="Proteomes" id="UP000199309"/>
    </source>
</evidence>
<dbReference type="Pfam" id="PF13580">
    <property type="entry name" value="SIS_2"/>
    <property type="match status" value="1"/>
</dbReference>
<dbReference type="InterPro" id="IPR050099">
    <property type="entry name" value="SIS_GmhA/DiaA_subfam"/>
</dbReference>
<feature type="binding site" evidence="9">
    <location>
        <position position="56"/>
    </location>
    <ligand>
        <name>Zn(2+)</name>
        <dbReference type="ChEBI" id="CHEBI:29105"/>
    </ligand>
</feature>
<comment type="cofactor">
    <cofactor evidence="9">
        <name>Zn(2+)</name>
        <dbReference type="ChEBI" id="CHEBI:29105"/>
    </cofactor>
    <text evidence="9">Binds 1 zinc ion per subunit.</text>
</comment>
<dbReference type="NCBIfam" id="TIGR00441">
    <property type="entry name" value="gmhA"/>
    <property type="match status" value="1"/>
</dbReference>
<evidence type="ECO:0000256" key="3">
    <source>
        <dbReference type="ARBA" id="ARBA00009894"/>
    </source>
</evidence>
<dbReference type="GO" id="GO:0008270">
    <property type="term" value="F:zinc ion binding"/>
    <property type="evidence" value="ECO:0007669"/>
    <property type="project" value="UniProtKB-UniRule"/>
</dbReference>
<dbReference type="SUPFAM" id="SSF53697">
    <property type="entry name" value="SIS domain"/>
    <property type="match status" value="1"/>
</dbReference>
<feature type="binding site" evidence="9">
    <location>
        <position position="167"/>
    </location>
    <ligand>
        <name>substrate</name>
    </ligand>
</feature>
<gene>
    <name evidence="9" type="primary">gmhA</name>
    <name evidence="11" type="ORF">SAMN05660299_01817</name>
</gene>
<evidence type="ECO:0000256" key="2">
    <source>
        <dbReference type="ARBA" id="ARBA00004496"/>
    </source>
</evidence>
<evidence type="ECO:0000259" key="10">
    <source>
        <dbReference type="PROSITE" id="PS51464"/>
    </source>
</evidence>
<evidence type="ECO:0000256" key="6">
    <source>
        <dbReference type="ARBA" id="ARBA00022833"/>
    </source>
</evidence>
<keyword evidence="4 9" id="KW-0963">Cytoplasm</keyword>
<dbReference type="InterPro" id="IPR001347">
    <property type="entry name" value="SIS_dom"/>
</dbReference>
<reference evidence="11 12" key="1">
    <citation type="submission" date="2016-10" db="EMBL/GenBank/DDBJ databases">
        <authorList>
            <person name="de Groot N.N."/>
        </authorList>
    </citation>
    <scope>NUCLEOTIDE SEQUENCE [LARGE SCALE GENOMIC DNA]</scope>
    <source>
        <strain evidence="11 12">DSM 16981</strain>
    </source>
</reference>
<feature type="binding site" evidence="9">
    <location>
        <begin position="89"/>
        <end position="90"/>
    </location>
    <ligand>
        <name>substrate</name>
    </ligand>
</feature>
<sequence>MSIIEERMHDHEVVLSATKRLQPEIERAGAIISKAIAEGHKILFCGNGGSAADAQHLAAEFVGRFQKERKALPATALTVDTSILTAIANDYGYETIFKRQVEALGQAGDVLVGISTSGNSANVLSAMYAAREYGLMVIGMTGMGGGKMAEICNVCLAVPSEVTARTQEMHIMIGHILCELAEADI</sequence>
<dbReference type="EMBL" id="FNHQ01000017">
    <property type="protein sequence ID" value="SDM94695.1"/>
    <property type="molecule type" value="Genomic_DNA"/>
</dbReference>
<dbReference type="EC" id="5.3.1.28" evidence="9"/>
<evidence type="ECO:0000256" key="1">
    <source>
        <dbReference type="ARBA" id="ARBA00000348"/>
    </source>
</evidence>
<feature type="binding site" evidence="9">
    <location>
        <position position="175"/>
    </location>
    <ligand>
        <name>Zn(2+)</name>
        <dbReference type="ChEBI" id="CHEBI:29105"/>
    </ligand>
</feature>
<evidence type="ECO:0000313" key="11">
    <source>
        <dbReference type="EMBL" id="SDM94695.1"/>
    </source>
</evidence>
<dbReference type="CDD" id="cd05006">
    <property type="entry name" value="SIS_GmhA"/>
    <property type="match status" value="1"/>
</dbReference>
<comment type="function">
    <text evidence="9">Catalyzes the isomerization of sedoheptulose 7-phosphate in D-glycero-D-manno-heptose 7-phosphate.</text>
</comment>
<feature type="binding site" evidence="9">
    <location>
        <position position="120"/>
    </location>
    <ligand>
        <name>substrate</name>
    </ligand>
</feature>
<dbReference type="Proteomes" id="UP000199309">
    <property type="component" value="Unassembled WGS sequence"/>
</dbReference>
<dbReference type="GO" id="GO:0008968">
    <property type="term" value="F:D-sedoheptulose 7-phosphate isomerase activity"/>
    <property type="evidence" value="ECO:0007669"/>
    <property type="project" value="UniProtKB-UniRule"/>
</dbReference>
<feature type="binding site" evidence="9">
    <location>
        <begin position="115"/>
        <end position="117"/>
    </location>
    <ligand>
        <name>substrate</name>
    </ligand>
</feature>
<evidence type="ECO:0000256" key="7">
    <source>
        <dbReference type="ARBA" id="ARBA00023235"/>
    </source>
</evidence>
<keyword evidence="7 9" id="KW-0413">Isomerase</keyword>
<dbReference type="GO" id="GO:2001061">
    <property type="term" value="P:D-glycero-D-manno-heptose 7-phosphate biosynthetic process"/>
    <property type="evidence" value="ECO:0007669"/>
    <property type="project" value="UniProtKB-UniPathway"/>
</dbReference>
<feature type="binding site" evidence="9">
    <location>
        <position position="167"/>
    </location>
    <ligand>
        <name>Zn(2+)</name>
        <dbReference type="ChEBI" id="CHEBI:29105"/>
    </ligand>
</feature>
<dbReference type="Gene3D" id="3.40.50.10490">
    <property type="entry name" value="Glucose-6-phosphate isomerase like protein, domain 1"/>
    <property type="match status" value="1"/>
</dbReference>
<proteinExistence type="inferred from homology"/>
<keyword evidence="6 9" id="KW-0862">Zinc</keyword>
<feature type="binding site" evidence="9">
    <location>
        <position position="60"/>
    </location>
    <ligand>
        <name>Zn(2+)</name>
        <dbReference type="ChEBI" id="CHEBI:29105"/>
    </ligand>
</feature>
<accession>A0A1G9XEJ2</accession>
<keyword evidence="5 9" id="KW-0479">Metal-binding</keyword>
<evidence type="ECO:0000256" key="5">
    <source>
        <dbReference type="ARBA" id="ARBA00022723"/>
    </source>
</evidence>
<feature type="binding site" evidence="9">
    <location>
        <begin position="47"/>
        <end position="49"/>
    </location>
    <ligand>
        <name>substrate</name>
    </ligand>
</feature>
<dbReference type="UniPathway" id="UPA00041">
    <property type="reaction ID" value="UER00436"/>
</dbReference>
<keyword evidence="8 9" id="KW-0119">Carbohydrate metabolism</keyword>
<evidence type="ECO:0000256" key="8">
    <source>
        <dbReference type="ARBA" id="ARBA00023277"/>
    </source>
</evidence>
<comment type="pathway">
    <text evidence="9">Carbohydrate biosynthesis; D-glycero-D-manno-heptose 7-phosphate biosynthesis; D-glycero-alpha-D-manno-heptose 7-phosphate and D-glycero-beta-D-manno-heptose 7-phosphate from sedoheptulose 7-phosphate: step 1/1.</text>
</comment>
<dbReference type="GO" id="GO:0005737">
    <property type="term" value="C:cytoplasm"/>
    <property type="evidence" value="ECO:0007669"/>
    <property type="project" value="UniProtKB-SubCell"/>
</dbReference>
<comment type="catalytic activity">
    <reaction evidence="1 9">
        <text>2 D-sedoheptulose 7-phosphate = D-glycero-alpha-D-manno-heptose 7-phosphate + D-glycero-beta-D-manno-heptose 7-phosphate</text>
        <dbReference type="Rhea" id="RHEA:27489"/>
        <dbReference type="ChEBI" id="CHEBI:57483"/>
        <dbReference type="ChEBI" id="CHEBI:60203"/>
        <dbReference type="ChEBI" id="CHEBI:60204"/>
        <dbReference type="EC" id="5.3.1.28"/>
    </reaction>
</comment>
<dbReference type="InterPro" id="IPR046348">
    <property type="entry name" value="SIS_dom_sf"/>
</dbReference>
<evidence type="ECO:0000256" key="9">
    <source>
        <dbReference type="HAMAP-Rule" id="MF_00067"/>
    </source>
</evidence>
<dbReference type="PANTHER" id="PTHR30390">
    <property type="entry name" value="SEDOHEPTULOSE 7-PHOSPHATE ISOMERASE / DNAA INITIATOR-ASSOCIATING FACTOR FOR REPLICATION INITIATION"/>
    <property type="match status" value="1"/>
</dbReference>
<dbReference type="GO" id="GO:0097367">
    <property type="term" value="F:carbohydrate derivative binding"/>
    <property type="evidence" value="ECO:0007669"/>
    <property type="project" value="InterPro"/>
</dbReference>
<feature type="domain" description="SIS" evidence="10">
    <location>
        <begin position="32"/>
        <end position="185"/>
    </location>
</feature>
<keyword evidence="12" id="KW-1185">Reference proteome</keyword>